<comment type="subcellular location">
    <subcellularLocation>
        <location evidence="3">Membrane</location>
        <topology evidence="3">Multi-pass membrane protein</topology>
    </subcellularLocation>
</comment>
<evidence type="ECO:0000256" key="4">
    <source>
        <dbReference type="ARBA" id="ARBA00012201"/>
    </source>
</evidence>
<keyword evidence="11" id="KW-0115">cAMP biosynthesis</keyword>
<dbReference type="EMBL" id="ASGP02000003">
    <property type="protein sequence ID" value="KAH9515891.1"/>
    <property type="molecule type" value="Genomic_DNA"/>
</dbReference>
<dbReference type="GO" id="GO:0006171">
    <property type="term" value="P:cAMP biosynthetic process"/>
    <property type="evidence" value="ECO:0007669"/>
    <property type="project" value="UniProtKB-KW"/>
</dbReference>
<feature type="compositionally biased region" description="Basic residues" evidence="15">
    <location>
        <begin position="1335"/>
        <end position="1353"/>
    </location>
</feature>
<feature type="region of interest" description="Disordered" evidence="15">
    <location>
        <begin position="1242"/>
        <end position="1266"/>
    </location>
</feature>
<evidence type="ECO:0000256" key="3">
    <source>
        <dbReference type="ARBA" id="ARBA00004141"/>
    </source>
</evidence>
<dbReference type="Proteomes" id="UP000790347">
    <property type="component" value="Unassembled WGS sequence"/>
</dbReference>
<gene>
    <name evidence="18" type="primary">ADCY7_3</name>
    <name evidence="18" type="ORF">DERF_006666</name>
</gene>
<feature type="region of interest" description="Disordered" evidence="15">
    <location>
        <begin position="1182"/>
        <end position="1201"/>
    </location>
</feature>
<organism evidence="18 19">
    <name type="scientific">Dermatophagoides farinae</name>
    <name type="common">American house dust mite</name>
    <dbReference type="NCBI Taxonomy" id="6954"/>
    <lineage>
        <taxon>Eukaryota</taxon>
        <taxon>Metazoa</taxon>
        <taxon>Ecdysozoa</taxon>
        <taxon>Arthropoda</taxon>
        <taxon>Chelicerata</taxon>
        <taxon>Arachnida</taxon>
        <taxon>Acari</taxon>
        <taxon>Acariformes</taxon>
        <taxon>Sarcoptiformes</taxon>
        <taxon>Astigmata</taxon>
        <taxon>Psoroptidia</taxon>
        <taxon>Analgoidea</taxon>
        <taxon>Pyroglyphidae</taxon>
        <taxon>Dermatophagoidinae</taxon>
        <taxon>Dermatophagoides</taxon>
    </lineage>
</organism>
<evidence type="ECO:0000256" key="12">
    <source>
        <dbReference type="ARBA" id="ARBA00023136"/>
    </source>
</evidence>
<keyword evidence="8" id="KW-0067">ATP-binding</keyword>
<evidence type="ECO:0000256" key="14">
    <source>
        <dbReference type="RuleBase" id="RU000405"/>
    </source>
</evidence>
<feature type="transmembrane region" description="Helical" evidence="16">
    <location>
        <begin position="230"/>
        <end position="251"/>
    </location>
</feature>
<evidence type="ECO:0000256" key="13">
    <source>
        <dbReference type="ARBA" id="ARBA00023239"/>
    </source>
</evidence>
<feature type="transmembrane region" description="Helical" evidence="16">
    <location>
        <begin position="677"/>
        <end position="698"/>
    </location>
</feature>
<dbReference type="GO" id="GO:0005886">
    <property type="term" value="C:plasma membrane"/>
    <property type="evidence" value="ECO:0007669"/>
    <property type="project" value="TreeGrafter"/>
</dbReference>
<keyword evidence="5 16" id="KW-0812">Transmembrane</keyword>
<evidence type="ECO:0000259" key="17">
    <source>
        <dbReference type="PROSITE" id="PS50125"/>
    </source>
</evidence>
<feature type="transmembrane region" description="Helical" evidence="16">
    <location>
        <begin position="742"/>
        <end position="762"/>
    </location>
</feature>
<feature type="region of interest" description="Disordered" evidence="15">
    <location>
        <begin position="616"/>
        <end position="651"/>
    </location>
</feature>
<feature type="transmembrane region" description="Helical" evidence="16">
    <location>
        <begin position="856"/>
        <end position="874"/>
    </location>
</feature>
<dbReference type="CDD" id="cd07302">
    <property type="entry name" value="CHD"/>
    <property type="match status" value="2"/>
</dbReference>
<dbReference type="GO" id="GO:0005524">
    <property type="term" value="F:ATP binding"/>
    <property type="evidence" value="ECO:0007669"/>
    <property type="project" value="UniProtKB-KW"/>
</dbReference>
<dbReference type="PANTHER" id="PTHR45627">
    <property type="entry name" value="ADENYLATE CYCLASE TYPE 1"/>
    <property type="match status" value="1"/>
</dbReference>
<dbReference type="Gene3D" id="3.30.70.1230">
    <property type="entry name" value="Nucleotide cyclase"/>
    <property type="match status" value="2"/>
</dbReference>
<feature type="transmembrane region" description="Helical" evidence="16">
    <location>
        <begin position="707"/>
        <end position="727"/>
    </location>
</feature>
<feature type="transmembrane region" description="Helical" evidence="16">
    <location>
        <begin position="814"/>
        <end position="835"/>
    </location>
</feature>
<dbReference type="FunFam" id="3.30.70.1230:FF:000008">
    <property type="entry name" value="Adenylate cyclase type 9"/>
    <property type="match status" value="1"/>
</dbReference>
<comment type="catalytic activity">
    <reaction evidence="1">
        <text>ATP = 3',5'-cyclic AMP + diphosphate</text>
        <dbReference type="Rhea" id="RHEA:15389"/>
        <dbReference type="ChEBI" id="CHEBI:30616"/>
        <dbReference type="ChEBI" id="CHEBI:33019"/>
        <dbReference type="ChEBI" id="CHEBI:58165"/>
        <dbReference type="EC" id="4.6.1.1"/>
    </reaction>
</comment>
<dbReference type="SUPFAM" id="SSF55073">
    <property type="entry name" value="Nucleotide cyclase"/>
    <property type="match status" value="2"/>
</dbReference>
<dbReference type="PROSITE" id="PS50125">
    <property type="entry name" value="GUANYLATE_CYCLASE_2"/>
    <property type="match status" value="2"/>
</dbReference>
<evidence type="ECO:0000256" key="8">
    <source>
        <dbReference type="ARBA" id="ARBA00022840"/>
    </source>
</evidence>
<dbReference type="FunFam" id="3.30.70.1230:FF:000024">
    <property type="entry name" value="ACXA, isoform A"/>
    <property type="match status" value="1"/>
</dbReference>
<dbReference type="InterPro" id="IPR029787">
    <property type="entry name" value="Nucleotide_cyclase"/>
</dbReference>
<feature type="transmembrane region" description="Helical" evidence="16">
    <location>
        <begin position="200"/>
        <end position="218"/>
    </location>
</feature>
<feature type="domain" description="Guanylate cyclase" evidence="17">
    <location>
        <begin position="940"/>
        <end position="1092"/>
    </location>
</feature>
<evidence type="ECO:0000256" key="15">
    <source>
        <dbReference type="SAM" id="MobiDB-lite"/>
    </source>
</evidence>
<reference evidence="18" key="1">
    <citation type="submission" date="2013-05" db="EMBL/GenBank/DDBJ databases">
        <authorList>
            <person name="Yim A.K.Y."/>
            <person name="Chan T.F."/>
            <person name="Ji K.M."/>
            <person name="Liu X.Y."/>
            <person name="Zhou J.W."/>
            <person name="Li R.Q."/>
            <person name="Yang K.Y."/>
            <person name="Li J."/>
            <person name="Li M."/>
            <person name="Law P.T.W."/>
            <person name="Wu Y.L."/>
            <person name="Cai Z.L."/>
            <person name="Qin H."/>
            <person name="Bao Y."/>
            <person name="Leung R.K.K."/>
            <person name="Ng P.K.S."/>
            <person name="Zou J."/>
            <person name="Zhong X.J."/>
            <person name="Ran P.X."/>
            <person name="Zhong N.S."/>
            <person name="Liu Z.G."/>
            <person name="Tsui S.K.W."/>
        </authorList>
    </citation>
    <scope>NUCLEOTIDE SEQUENCE</scope>
    <source>
        <strain evidence="18">Derf</strain>
        <tissue evidence="18">Whole organism</tissue>
    </source>
</reference>
<evidence type="ECO:0000256" key="1">
    <source>
        <dbReference type="ARBA" id="ARBA00001593"/>
    </source>
</evidence>
<keyword evidence="9" id="KW-0460">Magnesium</keyword>
<reference evidence="18" key="2">
    <citation type="journal article" date="2022" name="Res Sq">
        <title>Comparative Genomics Reveals Insights into the Divergent Evolution of Astigmatic Mites and Household Pest Adaptations.</title>
        <authorList>
            <person name="Xiong Q."/>
            <person name="Wan A.T.-Y."/>
            <person name="Liu X.-Y."/>
            <person name="Fung C.S.-H."/>
            <person name="Xiao X."/>
            <person name="Malainual N."/>
            <person name="Hou J."/>
            <person name="Wang L."/>
            <person name="Wang M."/>
            <person name="Yang K."/>
            <person name="Cui Y."/>
            <person name="Leung E."/>
            <person name="Nong W."/>
            <person name="Shin S.-K."/>
            <person name="Au S."/>
            <person name="Jeong K.Y."/>
            <person name="Chew F.T."/>
            <person name="Hui J."/>
            <person name="Leung T.F."/>
            <person name="Tungtrongchitr A."/>
            <person name="Zhong N."/>
            <person name="Liu Z."/>
            <person name="Tsui S."/>
        </authorList>
    </citation>
    <scope>NUCLEOTIDE SEQUENCE</scope>
    <source>
        <strain evidence="18">Derf</strain>
        <tissue evidence="18">Whole organism</tissue>
    </source>
</reference>
<evidence type="ECO:0000256" key="9">
    <source>
        <dbReference type="ARBA" id="ARBA00022842"/>
    </source>
</evidence>
<keyword evidence="12 16" id="KW-0472">Membrane</keyword>
<feature type="compositionally biased region" description="Acidic residues" evidence="15">
    <location>
        <begin position="633"/>
        <end position="650"/>
    </location>
</feature>
<dbReference type="PANTHER" id="PTHR45627:SF12">
    <property type="entry name" value="ADENYLATE CYCLASE TYPE 2"/>
    <property type="match status" value="1"/>
</dbReference>
<name>A0A922L2U2_DERFA</name>
<sequence length="1389" mass="162190">MSRMSNTAEILTKQFRQQHIRKQSDDNIIHTTNNDDDDDDVQWSWKRFIQEFFCLNQQMSSKDSDDEMNELFWKKYLKKLQINFFVWLLLLNTFFNIITIIVALYHQNDSKFFGTIFLYFASLIVFGMFLFITFIDEHLLQPEFSSSLASITVLITMIFTEYGYEFFHMNHLSTISMQRIRPLYYILIANNLLLPFSSRMSAAISSIIIITIEIIISIHHRLNICQIQNIIRLTFSEIIVYVYTALFGLYIKGLLEKNIRRAFENYIESKYNIYQVQKEQEQILKSCLPKHLIDRVRKDLKEVIDQQGRVVSRRFQKLYIKKYDNVSILFADIVNSVTLTASLNANELVETLDDMFGTFDKCADKNNCLRIKLLGDCYYCVSGLPIPDSNHAWNCVRMGIDMIKIINEIRKSKNIDINMRIGINSGMVQSGIIGMHKWQFDIWSMDCLLASQMEQDGVPGCVHITKKTYDLLPKDKLSEYNIVEKITNENIGYLISMTNSQQQQQQQQRKSNRKISLINELSLVEDHQNEEKVFEVSNENFIKEMNVCKIQMRSSFSTIHSIKRINSSNQNNELEKCLERKRMFIDQEIEKMPLSFKKKFKNFHGINPISLTFVKQSNNQQQESEAAAASAREEDDDDDDDDDGDDDEKEECFMKKDSKENSLKLEKEFLTLPDEFFIFHLFFSIFLCLIIGLNKVVIIPNWNDTQWISLTLLGVTLIIILLSFYYSYRNSNTKLTFCKRNFIWLIVNLLLLANSLQDLILYNCKMEQKEMIIQTVLKQFDSANCPYIWNLTMCTILSMTGISIFITINFWFKFILRSIGLFCFIAILLNDCSLYQSIIPRIENEKQWISNIGFDPIMSHLYYMVMAFIILTIIDREIEYVFRLEFRIRKNEKQDGKITVEINEILLKNILPTTYIVREYLKNNSRSNKKFYSESYRFCAVMFASIPNYSEFYSENEINQHGKNCLKLLNEIICDFDVLLSCPEFQKIEKIKTIGSTYMAAAGLQPGRLSIESDYDDNDSRSIDDERKLVKNLICFAMELMKKLREMNKNAFQDLKLRIGIAVGPVIAGIVGKSKPQYDIWGDTVNVASRMESTGVMGRIQITQETANIIFINDDYENIFTLEKRGPIPVKGKGNLITYLAKTEFDFDEQDIIGNIYLFDFISFFPTNRIMDELVDELSGTTIDEEPRKSGQQKSKNTKPVNRCASIINRSKLLILSDSESNDDEIFEKQCTSKYSRFSKQRNPSWKAKEHSKIVPKRKRNSGSSLDVQAGNTIISSLLMDSLMEDKARKKIDPKMDVDKSSSSDLSDDCPTECNFDGDDEQSDFYDCSQENRSKNHNHHHHHHHRHNHHSQIKQKLEFKIPKPVNPFSVDFVETHSPNNHWKRRRAMH</sequence>
<evidence type="ECO:0000313" key="19">
    <source>
        <dbReference type="Proteomes" id="UP000790347"/>
    </source>
</evidence>
<dbReference type="PROSITE" id="PS00452">
    <property type="entry name" value="GUANYLATE_CYCLASE_1"/>
    <property type="match status" value="1"/>
</dbReference>
<comment type="caution">
    <text evidence="18">The sequence shown here is derived from an EMBL/GenBank/DDBJ whole genome shotgun (WGS) entry which is preliminary data.</text>
</comment>
<dbReference type="SMART" id="SM00044">
    <property type="entry name" value="CYCc"/>
    <property type="match status" value="2"/>
</dbReference>
<evidence type="ECO:0000256" key="7">
    <source>
        <dbReference type="ARBA" id="ARBA00022741"/>
    </source>
</evidence>
<keyword evidence="13 14" id="KW-0456">Lyase</keyword>
<accession>A0A922L2U2</accession>
<keyword evidence="10 16" id="KW-1133">Transmembrane helix</keyword>
<feature type="transmembrane region" description="Helical" evidence="16">
    <location>
        <begin position="84"/>
        <end position="106"/>
    </location>
</feature>
<evidence type="ECO:0000256" key="5">
    <source>
        <dbReference type="ARBA" id="ARBA00022692"/>
    </source>
</evidence>
<dbReference type="InterPro" id="IPR018297">
    <property type="entry name" value="A/G_cyclase_CS"/>
</dbReference>
<dbReference type="GO" id="GO:0035556">
    <property type="term" value="P:intracellular signal transduction"/>
    <property type="evidence" value="ECO:0007669"/>
    <property type="project" value="InterPro"/>
</dbReference>
<comment type="cofactor">
    <cofactor evidence="2">
        <name>Mg(2+)</name>
        <dbReference type="ChEBI" id="CHEBI:18420"/>
    </cofactor>
</comment>
<dbReference type="InterPro" id="IPR001054">
    <property type="entry name" value="A/G_cyclase"/>
</dbReference>
<evidence type="ECO:0000256" key="2">
    <source>
        <dbReference type="ARBA" id="ARBA00001946"/>
    </source>
</evidence>
<keyword evidence="6" id="KW-0479">Metal-binding</keyword>
<evidence type="ECO:0000256" key="6">
    <source>
        <dbReference type="ARBA" id="ARBA00022723"/>
    </source>
</evidence>
<feature type="transmembrane region" description="Helical" evidence="16">
    <location>
        <begin position="147"/>
        <end position="164"/>
    </location>
</feature>
<dbReference type="GO" id="GO:0007189">
    <property type="term" value="P:adenylate cyclase-activating G protein-coupled receptor signaling pathway"/>
    <property type="evidence" value="ECO:0007669"/>
    <property type="project" value="TreeGrafter"/>
</dbReference>
<feature type="region of interest" description="Disordered" evidence="15">
    <location>
        <begin position="1325"/>
        <end position="1353"/>
    </location>
</feature>
<dbReference type="GO" id="GO:0046872">
    <property type="term" value="F:metal ion binding"/>
    <property type="evidence" value="ECO:0007669"/>
    <property type="project" value="UniProtKB-KW"/>
</dbReference>
<protein>
    <recommendedName>
        <fullName evidence="4">adenylate cyclase</fullName>
        <ecNumber evidence="4">4.6.1.1</ecNumber>
    </recommendedName>
</protein>
<comment type="similarity">
    <text evidence="14">Belongs to the adenylyl cyclase class-4/guanylyl cyclase family.</text>
</comment>
<keyword evidence="7" id="KW-0547">Nucleotide-binding</keyword>
<keyword evidence="19" id="KW-1185">Reference proteome</keyword>
<feature type="compositionally biased region" description="Polar residues" evidence="15">
    <location>
        <begin position="1190"/>
        <end position="1200"/>
    </location>
</feature>
<dbReference type="EC" id="4.6.1.1" evidence="4"/>
<dbReference type="GO" id="GO:0004016">
    <property type="term" value="F:adenylate cyclase activity"/>
    <property type="evidence" value="ECO:0007669"/>
    <property type="project" value="UniProtKB-EC"/>
</dbReference>
<proteinExistence type="inferred from homology"/>
<feature type="transmembrane region" description="Helical" evidence="16">
    <location>
        <begin position="787"/>
        <end position="808"/>
    </location>
</feature>
<evidence type="ECO:0000313" key="18">
    <source>
        <dbReference type="EMBL" id="KAH9515891.1"/>
    </source>
</evidence>
<evidence type="ECO:0000256" key="11">
    <source>
        <dbReference type="ARBA" id="ARBA00022998"/>
    </source>
</evidence>
<dbReference type="Pfam" id="PF00211">
    <property type="entry name" value="Guanylate_cyc"/>
    <property type="match status" value="2"/>
</dbReference>
<evidence type="ECO:0000256" key="16">
    <source>
        <dbReference type="SAM" id="Phobius"/>
    </source>
</evidence>
<feature type="transmembrane region" description="Helical" evidence="16">
    <location>
        <begin position="112"/>
        <end position="135"/>
    </location>
</feature>
<evidence type="ECO:0000256" key="10">
    <source>
        <dbReference type="ARBA" id="ARBA00022989"/>
    </source>
</evidence>
<feature type="domain" description="Guanylate cyclase" evidence="17">
    <location>
        <begin position="327"/>
        <end position="454"/>
    </location>
</feature>